<accession>A0A4Y2PTU3</accession>
<evidence type="ECO:0000313" key="1">
    <source>
        <dbReference type="EMBL" id="GBN54619.1"/>
    </source>
</evidence>
<name>A0A4Y2PTU3_ARAVE</name>
<comment type="caution">
    <text evidence="1">The sequence shown here is derived from an EMBL/GenBank/DDBJ whole genome shotgun (WGS) entry which is preliminary data.</text>
</comment>
<dbReference type="Proteomes" id="UP000499080">
    <property type="component" value="Unassembled WGS sequence"/>
</dbReference>
<protein>
    <submittedName>
        <fullName evidence="1">Uncharacterized protein</fullName>
    </submittedName>
</protein>
<proteinExistence type="predicted"/>
<dbReference type="OrthoDB" id="6437122at2759"/>
<dbReference type="AlphaFoldDB" id="A0A4Y2PTU3"/>
<gene>
    <name evidence="1" type="ORF">AVEN_147237_1</name>
</gene>
<keyword evidence="2" id="KW-1185">Reference proteome</keyword>
<evidence type="ECO:0000313" key="2">
    <source>
        <dbReference type="Proteomes" id="UP000499080"/>
    </source>
</evidence>
<dbReference type="EMBL" id="BGPR01012114">
    <property type="protein sequence ID" value="GBN54619.1"/>
    <property type="molecule type" value="Genomic_DNA"/>
</dbReference>
<sequence>MHASLGHLRDIYRQESKSIIKYAPKLTLESLYPSNIERQNVGLCLKIFDAKALKRLNDSAYDGTIEFIQIINKCWRIMNVKIPRKGHEQLEDSIKPFEKLSDDRLLFLEKCIEWVKVSISGQKKKLGKLTSETFCSFELMTNTIKDIIIHQLQSSTNSCVLTRKYQTDPLEGRFD</sequence>
<reference evidence="1 2" key="1">
    <citation type="journal article" date="2019" name="Sci. Rep.">
        <title>Orb-weaving spider Araneus ventricosus genome elucidates the spidroin gene catalogue.</title>
        <authorList>
            <person name="Kono N."/>
            <person name="Nakamura H."/>
            <person name="Ohtoshi R."/>
            <person name="Moran D.A.P."/>
            <person name="Shinohara A."/>
            <person name="Yoshida Y."/>
            <person name="Fujiwara M."/>
            <person name="Mori M."/>
            <person name="Tomita M."/>
            <person name="Arakawa K."/>
        </authorList>
    </citation>
    <scope>NUCLEOTIDE SEQUENCE [LARGE SCALE GENOMIC DNA]</scope>
</reference>
<organism evidence="1 2">
    <name type="scientific">Araneus ventricosus</name>
    <name type="common">Orbweaver spider</name>
    <name type="synonym">Epeira ventricosa</name>
    <dbReference type="NCBI Taxonomy" id="182803"/>
    <lineage>
        <taxon>Eukaryota</taxon>
        <taxon>Metazoa</taxon>
        <taxon>Ecdysozoa</taxon>
        <taxon>Arthropoda</taxon>
        <taxon>Chelicerata</taxon>
        <taxon>Arachnida</taxon>
        <taxon>Araneae</taxon>
        <taxon>Araneomorphae</taxon>
        <taxon>Entelegynae</taxon>
        <taxon>Araneoidea</taxon>
        <taxon>Araneidae</taxon>
        <taxon>Araneus</taxon>
    </lineage>
</organism>